<dbReference type="Gene3D" id="3.40.630.40">
    <property type="entry name" value="Zn-dependent exopeptidases"/>
    <property type="match status" value="1"/>
</dbReference>
<dbReference type="InterPro" id="IPR002508">
    <property type="entry name" value="MurNAc-LAA_cat"/>
</dbReference>
<dbReference type="EMBL" id="FQZV01000028">
    <property type="protein sequence ID" value="SHJ51274.1"/>
    <property type="molecule type" value="Genomic_DNA"/>
</dbReference>
<dbReference type="Proteomes" id="UP000184536">
    <property type="component" value="Unassembled WGS sequence"/>
</dbReference>
<organism evidence="3 4">
    <name type="scientific">Geosporobacter subterraneus DSM 17957</name>
    <dbReference type="NCBI Taxonomy" id="1121919"/>
    <lineage>
        <taxon>Bacteria</taxon>
        <taxon>Bacillati</taxon>
        <taxon>Bacillota</taxon>
        <taxon>Clostridia</taxon>
        <taxon>Peptostreptococcales</taxon>
        <taxon>Thermotaleaceae</taxon>
        <taxon>Geosporobacter</taxon>
    </lineage>
</organism>
<evidence type="ECO:0000259" key="2">
    <source>
        <dbReference type="SMART" id="SM00646"/>
    </source>
</evidence>
<keyword evidence="4" id="KW-1185">Reference proteome</keyword>
<dbReference type="RefSeq" id="WP_110941374.1">
    <property type="nucleotide sequence ID" value="NZ_FQZV01000028.1"/>
</dbReference>
<gene>
    <name evidence="3" type="ORF">SAMN02745975_02248</name>
</gene>
<dbReference type="GO" id="GO:0030288">
    <property type="term" value="C:outer membrane-bounded periplasmic space"/>
    <property type="evidence" value="ECO:0007669"/>
    <property type="project" value="TreeGrafter"/>
</dbReference>
<accession>A0A1M6JX53</accession>
<dbReference type="GO" id="GO:0009253">
    <property type="term" value="P:peptidoglycan catabolic process"/>
    <property type="evidence" value="ECO:0007669"/>
    <property type="project" value="InterPro"/>
</dbReference>
<evidence type="ECO:0000256" key="1">
    <source>
        <dbReference type="ARBA" id="ARBA00022801"/>
    </source>
</evidence>
<dbReference type="GO" id="GO:0008745">
    <property type="term" value="F:N-acetylmuramoyl-L-alanine amidase activity"/>
    <property type="evidence" value="ECO:0007669"/>
    <property type="project" value="InterPro"/>
</dbReference>
<dbReference type="PANTHER" id="PTHR30404">
    <property type="entry name" value="N-ACETYLMURAMOYL-L-ALANINE AMIDASE"/>
    <property type="match status" value="1"/>
</dbReference>
<dbReference type="InterPro" id="IPR050695">
    <property type="entry name" value="N-acetylmuramoyl_amidase_3"/>
</dbReference>
<name>A0A1M6JX53_9FIRM</name>
<dbReference type="SMART" id="SM00646">
    <property type="entry name" value="Ami_3"/>
    <property type="match status" value="1"/>
</dbReference>
<sequence>MRRYFVWLAFAMIALFAVVSGAYLKPFEYVPDKLEEKVIQQKKLLEPLQGKKILIDSGHQGRGNLQKEPIAPGSAVMKTKVSHGTTGVATGVPEYVFTLDLGLKLRKSLADMGAEVFMIREDHNVDISNRERAIIGNELGVDLVIKLHADGAEDEKIRGISILYPSMDNEHTEKIASESRKAAAYILEGMVRNTKAINRGSKERNDITGFNWSEVPVILIEAGYMSNPQDDLLLNDPIYQELLVKGIVEGTREYFLHP</sequence>
<dbReference type="PANTHER" id="PTHR30404:SF0">
    <property type="entry name" value="N-ACETYLMURAMOYL-L-ALANINE AMIDASE AMIC"/>
    <property type="match status" value="1"/>
</dbReference>
<feature type="domain" description="MurNAc-LAA" evidence="2">
    <location>
        <begin position="133"/>
        <end position="252"/>
    </location>
</feature>
<reference evidence="4" key="1">
    <citation type="submission" date="2016-11" db="EMBL/GenBank/DDBJ databases">
        <authorList>
            <person name="Varghese N."/>
            <person name="Submissions S."/>
        </authorList>
    </citation>
    <scope>NUCLEOTIDE SEQUENCE [LARGE SCALE GENOMIC DNA]</scope>
    <source>
        <strain evidence="4">DSM 17957</strain>
    </source>
</reference>
<dbReference type="CDD" id="cd02696">
    <property type="entry name" value="MurNAc-LAA"/>
    <property type="match status" value="1"/>
</dbReference>
<protein>
    <submittedName>
        <fullName evidence="3">N-acetylmuramoyl-L-alanine amidase</fullName>
    </submittedName>
</protein>
<dbReference type="STRING" id="1121919.SAMN02745975_02248"/>
<proteinExistence type="predicted"/>
<dbReference type="AlphaFoldDB" id="A0A1M6JX53"/>
<keyword evidence="1" id="KW-0378">Hydrolase</keyword>
<dbReference type="OrthoDB" id="43070at2"/>
<evidence type="ECO:0000313" key="3">
    <source>
        <dbReference type="EMBL" id="SHJ51274.1"/>
    </source>
</evidence>
<evidence type="ECO:0000313" key="4">
    <source>
        <dbReference type="Proteomes" id="UP000184536"/>
    </source>
</evidence>
<dbReference type="Pfam" id="PF01520">
    <property type="entry name" value="Amidase_3"/>
    <property type="match status" value="1"/>
</dbReference>
<dbReference type="SUPFAM" id="SSF53187">
    <property type="entry name" value="Zn-dependent exopeptidases"/>
    <property type="match status" value="1"/>
</dbReference>